<dbReference type="OrthoDB" id="9815425at2"/>
<protein>
    <submittedName>
        <fullName evidence="5">Alpha/beta hydrolase</fullName>
    </submittedName>
</protein>
<proteinExistence type="inferred from homology"/>
<gene>
    <name evidence="5" type="ORF">ATZ33_14255</name>
    <name evidence="6" type="ORF">RV15_GL000193</name>
</gene>
<dbReference type="Proteomes" id="UP000183039">
    <property type="component" value="Unassembled WGS sequence"/>
</dbReference>
<dbReference type="InterPro" id="IPR029058">
    <property type="entry name" value="AB_hydrolase_fold"/>
</dbReference>
<evidence type="ECO:0000259" key="4">
    <source>
        <dbReference type="Pfam" id="PF07859"/>
    </source>
</evidence>
<organism evidence="6 8">
    <name type="scientific">Enterococcus silesiacus</name>
    <dbReference type="NCBI Taxonomy" id="332949"/>
    <lineage>
        <taxon>Bacteria</taxon>
        <taxon>Bacillati</taxon>
        <taxon>Bacillota</taxon>
        <taxon>Bacilli</taxon>
        <taxon>Lactobacillales</taxon>
        <taxon>Enterococcaceae</taxon>
        <taxon>Enterococcus</taxon>
    </lineage>
</organism>
<dbReference type="EMBL" id="CP013614">
    <property type="protein sequence ID" value="ALS02499.1"/>
    <property type="molecule type" value="Genomic_DNA"/>
</dbReference>
<keyword evidence="2 5" id="KW-0378">Hydrolase</keyword>
<evidence type="ECO:0000256" key="3">
    <source>
        <dbReference type="PROSITE-ProRule" id="PRU10038"/>
    </source>
</evidence>
<dbReference type="InterPro" id="IPR013094">
    <property type="entry name" value="AB_hydrolase_3"/>
</dbReference>
<evidence type="ECO:0000313" key="6">
    <source>
        <dbReference type="EMBL" id="OJG93591.1"/>
    </source>
</evidence>
<dbReference type="GO" id="GO:0016787">
    <property type="term" value="F:hydrolase activity"/>
    <property type="evidence" value="ECO:0007669"/>
    <property type="project" value="UniProtKB-KW"/>
</dbReference>
<dbReference type="PANTHER" id="PTHR48081:SF8">
    <property type="entry name" value="ALPHA_BETA HYDROLASE FOLD-3 DOMAIN-CONTAINING PROTEIN-RELATED"/>
    <property type="match status" value="1"/>
</dbReference>
<dbReference type="InterPro" id="IPR050300">
    <property type="entry name" value="GDXG_lipolytic_enzyme"/>
</dbReference>
<dbReference type="EMBL" id="JXLC01000001">
    <property type="protein sequence ID" value="OJG93591.1"/>
    <property type="molecule type" value="Genomic_DNA"/>
</dbReference>
<comment type="similarity">
    <text evidence="1">Belongs to the 'GDXG' lipolytic enzyme family.</text>
</comment>
<dbReference type="Proteomes" id="UP000065511">
    <property type="component" value="Chromosome"/>
</dbReference>
<feature type="domain" description="Alpha/beta hydrolase fold-3" evidence="4">
    <location>
        <begin position="126"/>
        <end position="344"/>
    </location>
</feature>
<reference evidence="6 8" key="1">
    <citation type="submission" date="2014-12" db="EMBL/GenBank/DDBJ databases">
        <title>Draft genome sequences of 29 type strains of Enterococci.</title>
        <authorList>
            <person name="Zhong Z."/>
            <person name="Sun Z."/>
            <person name="Liu W."/>
            <person name="Zhang W."/>
            <person name="Zhang H."/>
        </authorList>
    </citation>
    <scope>NUCLEOTIDE SEQUENCE [LARGE SCALE GENOMIC DNA]</scope>
    <source>
        <strain evidence="6 8">DSM 22801</strain>
    </source>
</reference>
<name>A0A0S3KDX1_9ENTE</name>
<sequence>MTREYDLKLVEAIKNKQYTEIRRDVSVIVKPIPDCDIDGAMDPRVYKGAKKMSLLMKFIPKSMLKMDASPKSIKRLRKMFNSVDSTPMVEEDIKEMTFTIKAEDGFDIPMTRFQSEKPMAHSPVLYFIHGGGFFAGSTDVVREALRLFVSQTNMIAVSIDYRLAPENPFPIGHTDCYTGLRWLADHVEEWGADKRSIFVAGDSAGGNLTAYCSNRNIEENRDDVCGQILLYPTLNMGGIKDEYTEFDIDQDVAIYSKQASVIRPGIEIFGEMTTSLSDILGTKDILNKYLTPYMSVSEKMPTTMITSGEHDFLTFESLAYAKKLVDLGVDTTFTLYKGMGHAYIDHVGNYPQAEDCMQDISEFIKKNRR</sequence>
<dbReference type="PROSITE" id="PS01174">
    <property type="entry name" value="LIPASE_GDXG_SER"/>
    <property type="match status" value="1"/>
</dbReference>
<keyword evidence="7" id="KW-1185">Reference proteome</keyword>
<evidence type="ECO:0000313" key="5">
    <source>
        <dbReference type="EMBL" id="ALS02499.1"/>
    </source>
</evidence>
<dbReference type="PANTHER" id="PTHR48081">
    <property type="entry name" value="AB HYDROLASE SUPERFAMILY PROTEIN C4A8.06C"/>
    <property type="match status" value="1"/>
</dbReference>
<accession>A0A0S3KDX1</accession>
<reference evidence="5 7" key="2">
    <citation type="submission" date="2015-12" db="EMBL/GenBank/DDBJ databases">
        <authorList>
            <person name="Lauer A."/>
            <person name="Humrighouse B."/>
            <person name="Loparev V."/>
            <person name="Shewmaker P.L."/>
            <person name="Whitney A.M."/>
            <person name="McLaughlin R.W."/>
        </authorList>
    </citation>
    <scope>NUCLEOTIDE SEQUENCE [LARGE SCALE GENOMIC DNA]</scope>
    <source>
        <strain evidence="5 7">LMG 23085</strain>
    </source>
</reference>
<evidence type="ECO:0000313" key="7">
    <source>
        <dbReference type="Proteomes" id="UP000065511"/>
    </source>
</evidence>
<dbReference type="Gene3D" id="3.40.50.1820">
    <property type="entry name" value="alpha/beta hydrolase"/>
    <property type="match status" value="1"/>
</dbReference>
<dbReference type="RefSeq" id="WP_071876180.1">
    <property type="nucleotide sequence ID" value="NZ_JXLC01000001.1"/>
</dbReference>
<feature type="active site" evidence="3">
    <location>
        <position position="203"/>
    </location>
</feature>
<dbReference type="AlphaFoldDB" id="A0A0S3KDX1"/>
<dbReference type="SUPFAM" id="SSF53474">
    <property type="entry name" value="alpha/beta-Hydrolases"/>
    <property type="match status" value="1"/>
</dbReference>
<evidence type="ECO:0000256" key="2">
    <source>
        <dbReference type="ARBA" id="ARBA00022801"/>
    </source>
</evidence>
<evidence type="ECO:0000313" key="8">
    <source>
        <dbReference type="Proteomes" id="UP000183039"/>
    </source>
</evidence>
<dbReference type="Pfam" id="PF07859">
    <property type="entry name" value="Abhydrolase_3"/>
    <property type="match status" value="1"/>
</dbReference>
<dbReference type="InterPro" id="IPR033140">
    <property type="entry name" value="Lipase_GDXG_put_SER_AS"/>
</dbReference>
<evidence type="ECO:0000256" key="1">
    <source>
        <dbReference type="ARBA" id="ARBA00010515"/>
    </source>
</evidence>
<dbReference type="KEGG" id="ess:ATZ33_14255"/>